<keyword evidence="2" id="KW-1185">Reference proteome</keyword>
<evidence type="ECO:0000313" key="2">
    <source>
        <dbReference type="Proteomes" id="UP000095008"/>
    </source>
</evidence>
<reference evidence="1" key="1">
    <citation type="journal article" date="2016" name="Int. J. Mol. Sci.">
        <title>Comparative genomics of the extreme acidophile Acidithiobacillus thiooxidans reveals intraspecific divergence and niche adaptation.</title>
        <authorList>
            <person name="Zhang X."/>
            <person name="Feng X."/>
            <person name="Tao J."/>
            <person name="Ma L."/>
            <person name="Xiao Y."/>
            <person name="Liang Y."/>
            <person name="Liu X."/>
            <person name="Yin H."/>
        </authorList>
    </citation>
    <scope>NUCLEOTIDE SEQUENCE [LARGE SCALE GENOMIC DNA]</scope>
    <source>
        <strain evidence="1">DXS-W</strain>
    </source>
</reference>
<dbReference type="AlphaFoldDB" id="A0A1C2IGL1"/>
<evidence type="ECO:0000313" key="1">
    <source>
        <dbReference type="EMBL" id="OCX75121.1"/>
    </source>
</evidence>
<dbReference type="PROSITE" id="PS51318">
    <property type="entry name" value="TAT"/>
    <property type="match status" value="1"/>
</dbReference>
<dbReference type="RefSeq" id="WP_065974613.1">
    <property type="nucleotide sequence ID" value="NZ_LWRY01000021.1"/>
</dbReference>
<dbReference type="EMBL" id="LWRY01000021">
    <property type="protein sequence ID" value="OCX75121.1"/>
    <property type="molecule type" value="Genomic_DNA"/>
</dbReference>
<accession>A0A1C2IGL1</accession>
<comment type="caution">
    <text evidence="1">The sequence shown here is derived from an EMBL/GenBank/DDBJ whole genome shotgun (WGS) entry which is preliminary data.</text>
</comment>
<gene>
    <name evidence="1" type="ORF">A6M23_03440</name>
</gene>
<protein>
    <submittedName>
        <fullName evidence="1">Uncharacterized protein</fullName>
    </submittedName>
</protein>
<proteinExistence type="predicted"/>
<dbReference type="InterPro" id="IPR006311">
    <property type="entry name" value="TAT_signal"/>
</dbReference>
<dbReference type="Proteomes" id="UP000095008">
    <property type="component" value="Unassembled WGS sequence"/>
</dbReference>
<organism evidence="1 2">
    <name type="scientific">Acidithiobacillus thiooxidans</name>
    <name type="common">Thiobacillus thiooxidans</name>
    <dbReference type="NCBI Taxonomy" id="930"/>
    <lineage>
        <taxon>Bacteria</taxon>
        <taxon>Pseudomonadati</taxon>
        <taxon>Pseudomonadota</taxon>
        <taxon>Acidithiobacillia</taxon>
        <taxon>Acidithiobacillales</taxon>
        <taxon>Acidithiobacillaceae</taxon>
        <taxon>Acidithiobacillus</taxon>
    </lineage>
</organism>
<sequence>MPKTIQESSLSRRSFLMKTATLVGATVAANTISISQAAAQEGPELLNSRMTPVVSGITYQHIGRWEVSRLNHILSVEAPAFTGFKVDYKPALNAVDLFRVTALRQIEWVGGRMLWSGRALNRS</sequence>
<name>A0A1C2IGL1_ACITH</name>